<dbReference type="InterPro" id="IPR013083">
    <property type="entry name" value="Znf_RING/FYVE/PHD"/>
</dbReference>
<dbReference type="AlphaFoldDB" id="A0A8V5H1U7"/>
<dbReference type="Proteomes" id="UP000694405">
    <property type="component" value="Chromosome 11"/>
</dbReference>
<dbReference type="Ensembl" id="ENSMUNT00000030698.1">
    <property type="protein sequence ID" value="ENSMUNP00000024264.1"/>
    <property type="gene ID" value="ENSMUNG00000020199.1"/>
</dbReference>
<accession>A0A8V5H1U7</accession>
<evidence type="ECO:0000313" key="2">
    <source>
        <dbReference type="Proteomes" id="UP000694405"/>
    </source>
</evidence>
<name>A0A8V5H1U7_MELUD</name>
<dbReference type="InterPro" id="IPR017907">
    <property type="entry name" value="Znf_RING_CS"/>
</dbReference>
<protein>
    <submittedName>
        <fullName evidence="1">Uncharacterized protein</fullName>
    </submittedName>
</protein>
<reference evidence="1" key="2">
    <citation type="submission" date="2025-08" db="UniProtKB">
        <authorList>
            <consortium name="Ensembl"/>
        </authorList>
    </citation>
    <scope>IDENTIFICATION</scope>
</reference>
<evidence type="ECO:0000313" key="1">
    <source>
        <dbReference type="Ensembl" id="ENSMUNP00000024264.1"/>
    </source>
</evidence>
<dbReference type="SMART" id="SM00184">
    <property type="entry name" value="RING"/>
    <property type="match status" value="1"/>
</dbReference>
<keyword evidence="2" id="KW-1185">Reference proteome</keyword>
<sequence>MAAAVPLSRLLRAVELSCACCLQRFADPVRLPACGHSFCRPCILQYCKGRQRAACPLCREGFEPKDLRPNRELAALVNLHWRRLKGHITLLYSATAPPSRIPQNGTGSLPRSLFEITPKLERDEKNLLTLIIFACMYQKCNLQSLRSEV</sequence>
<dbReference type="InterPro" id="IPR027370">
    <property type="entry name" value="Znf-RING_euk"/>
</dbReference>
<dbReference type="SUPFAM" id="SSF57850">
    <property type="entry name" value="RING/U-box"/>
    <property type="match status" value="1"/>
</dbReference>
<reference evidence="1" key="1">
    <citation type="submission" date="2020-03" db="EMBL/GenBank/DDBJ databases">
        <title>Melopsittacus undulatus (budgerigar) genome, bMelUnd1, maternal haplotype with Z.</title>
        <authorList>
            <person name="Gedman G."/>
            <person name="Mountcastle J."/>
            <person name="Haase B."/>
            <person name="Formenti G."/>
            <person name="Wright T."/>
            <person name="Apodaca J."/>
            <person name="Pelan S."/>
            <person name="Chow W."/>
            <person name="Rhie A."/>
            <person name="Howe K."/>
            <person name="Fedrigo O."/>
            <person name="Jarvis E.D."/>
        </authorList>
    </citation>
    <scope>NUCLEOTIDE SEQUENCE [LARGE SCALE GENOMIC DNA]</scope>
</reference>
<dbReference type="InterPro" id="IPR050143">
    <property type="entry name" value="TRIM/RBCC"/>
</dbReference>
<reference evidence="1" key="3">
    <citation type="submission" date="2025-09" db="UniProtKB">
        <authorList>
            <consortium name="Ensembl"/>
        </authorList>
    </citation>
    <scope>IDENTIFICATION</scope>
</reference>
<dbReference type="PROSITE" id="PS00518">
    <property type="entry name" value="ZF_RING_1"/>
    <property type="match status" value="1"/>
</dbReference>
<dbReference type="PROSITE" id="PS50089">
    <property type="entry name" value="ZF_RING_2"/>
    <property type="match status" value="1"/>
</dbReference>
<organism evidence="1 2">
    <name type="scientific">Melopsittacus undulatus</name>
    <name type="common">Budgerigar</name>
    <name type="synonym">Psittacus undulatus</name>
    <dbReference type="NCBI Taxonomy" id="13146"/>
    <lineage>
        <taxon>Eukaryota</taxon>
        <taxon>Metazoa</taxon>
        <taxon>Chordata</taxon>
        <taxon>Craniata</taxon>
        <taxon>Vertebrata</taxon>
        <taxon>Euteleostomi</taxon>
        <taxon>Archelosauria</taxon>
        <taxon>Archosauria</taxon>
        <taxon>Dinosauria</taxon>
        <taxon>Saurischia</taxon>
        <taxon>Theropoda</taxon>
        <taxon>Coelurosauria</taxon>
        <taxon>Aves</taxon>
        <taxon>Neognathae</taxon>
        <taxon>Neoaves</taxon>
        <taxon>Telluraves</taxon>
        <taxon>Australaves</taxon>
        <taxon>Psittaciformes</taxon>
        <taxon>Psittaculidae</taxon>
        <taxon>Melopsittacus</taxon>
    </lineage>
</organism>
<dbReference type="PANTHER" id="PTHR24103">
    <property type="entry name" value="E3 UBIQUITIN-PROTEIN LIGASE TRIM"/>
    <property type="match status" value="1"/>
</dbReference>
<proteinExistence type="predicted"/>
<dbReference type="InterPro" id="IPR001841">
    <property type="entry name" value="Znf_RING"/>
</dbReference>
<dbReference type="Gene3D" id="3.30.40.10">
    <property type="entry name" value="Zinc/RING finger domain, C3HC4 (zinc finger)"/>
    <property type="match status" value="1"/>
</dbReference>
<dbReference type="Pfam" id="PF13445">
    <property type="entry name" value="zf-RING_UBOX"/>
    <property type="match status" value="1"/>
</dbReference>